<feature type="non-terminal residue" evidence="1">
    <location>
        <position position="82"/>
    </location>
</feature>
<keyword evidence="2" id="KW-1185">Reference proteome</keyword>
<dbReference type="Proteomes" id="UP001328107">
    <property type="component" value="Unassembled WGS sequence"/>
</dbReference>
<dbReference type="AlphaFoldDB" id="A0AAN4Z093"/>
<gene>
    <name evidence="1" type="ORF">PMAYCL1PPCAC_01838</name>
</gene>
<dbReference type="EMBL" id="BTRK01000001">
    <property type="protein sequence ID" value="GMR31643.1"/>
    <property type="molecule type" value="Genomic_DNA"/>
</dbReference>
<accession>A0AAN4Z093</accession>
<proteinExistence type="predicted"/>
<name>A0AAN4Z093_9BILA</name>
<evidence type="ECO:0000313" key="1">
    <source>
        <dbReference type="EMBL" id="GMR31643.1"/>
    </source>
</evidence>
<reference evidence="2" key="1">
    <citation type="submission" date="2022-10" db="EMBL/GenBank/DDBJ databases">
        <title>Genome assembly of Pristionchus species.</title>
        <authorList>
            <person name="Yoshida K."/>
            <person name="Sommer R.J."/>
        </authorList>
    </citation>
    <scope>NUCLEOTIDE SEQUENCE [LARGE SCALE GENOMIC DNA]</scope>
    <source>
        <strain evidence="2">RS5460</strain>
    </source>
</reference>
<protein>
    <submittedName>
        <fullName evidence="1">Uncharacterized protein</fullName>
    </submittedName>
</protein>
<evidence type="ECO:0000313" key="2">
    <source>
        <dbReference type="Proteomes" id="UP001328107"/>
    </source>
</evidence>
<comment type="caution">
    <text evidence="1">The sequence shown here is derived from an EMBL/GenBank/DDBJ whole genome shotgun (WGS) entry which is preliminary data.</text>
</comment>
<organism evidence="1 2">
    <name type="scientific">Pristionchus mayeri</name>
    <dbReference type="NCBI Taxonomy" id="1317129"/>
    <lineage>
        <taxon>Eukaryota</taxon>
        <taxon>Metazoa</taxon>
        <taxon>Ecdysozoa</taxon>
        <taxon>Nematoda</taxon>
        <taxon>Chromadorea</taxon>
        <taxon>Rhabditida</taxon>
        <taxon>Rhabditina</taxon>
        <taxon>Diplogasteromorpha</taxon>
        <taxon>Diplogasteroidea</taxon>
        <taxon>Neodiplogasteridae</taxon>
        <taxon>Pristionchus</taxon>
    </lineage>
</organism>
<sequence>AIKEGISIVGEFLAEAEVEGMVPMMKEKLKWAIGIYMKIRHLSNPDRYDIRAKADAENFVNCIIDFVYEAVKAKKEPMCQIV</sequence>
<feature type="non-terminal residue" evidence="1">
    <location>
        <position position="1"/>
    </location>
</feature>